<reference evidence="1 2" key="1">
    <citation type="journal article" date="2014" name="Nat. Commun.">
        <title>Multiple recent horizontal transfers of a large genomic region in cheese making fungi.</title>
        <authorList>
            <person name="Cheeseman K."/>
            <person name="Ropars J."/>
            <person name="Renault P."/>
            <person name="Dupont J."/>
            <person name="Gouzy J."/>
            <person name="Branca A."/>
            <person name="Abraham A.L."/>
            <person name="Ceppi M."/>
            <person name="Conseiller E."/>
            <person name="Debuchy R."/>
            <person name="Malagnac F."/>
            <person name="Goarin A."/>
            <person name="Silar P."/>
            <person name="Lacoste S."/>
            <person name="Sallet E."/>
            <person name="Bensimon A."/>
            <person name="Giraud T."/>
            <person name="Brygoo Y."/>
        </authorList>
    </citation>
    <scope>NUCLEOTIDE SEQUENCE [LARGE SCALE GENOMIC DNA]</scope>
    <source>
        <strain evidence="2">FM 013</strain>
    </source>
</reference>
<evidence type="ECO:0000313" key="2">
    <source>
        <dbReference type="Proteomes" id="UP000053732"/>
    </source>
</evidence>
<dbReference type="AlphaFoldDB" id="A0A0G4PJ76"/>
<evidence type="ECO:0000313" key="1">
    <source>
        <dbReference type="EMBL" id="CRL26261.1"/>
    </source>
</evidence>
<dbReference type="EMBL" id="HG793150">
    <property type="protein sequence ID" value="CRL26261.1"/>
    <property type="molecule type" value="Genomic_DNA"/>
</dbReference>
<keyword evidence="2" id="KW-1185">Reference proteome</keyword>
<protein>
    <submittedName>
        <fullName evidence="1">Str. FM013</fullName>
    </submittedName>
</protein>
<dbReference type="Proteomes" id="UP000053732">
    <property type="component" value="Unassembled WGS sequence"/>
</dbReference>
<gene>
    <name evidence="1" type="ORF">PCAMFM013_S017g000244</name>
</gene>
<accession>A0A0G4PJ76</accession>
<name>A0A0G4PJ76_PENC3</name>
<sequence length="98" mass="11426">MNVCFICQRMAAGNPTKHRHLRSDPKSYQTEHCVLCSRDFCEAHKSKDESVCEINHQTYYIKHRQIHGIFPSLEARNKQNEQFGFVQQQEMVGDGQSL</sequence>
<proteinExistence type="predicted"/>
<organism evidence="1 2">
    <name type="scientific">Penicillium camemberti (strain FM 013)</name>
    <dbReference type="NCBI Taxonomy" id="1429867"/>
    <lineage>
        <taxon>Eukaryota</taxon>
        <taxon>Fungi</taxon>
        <taxon>Dikarya</taxon>
        <taxon>Ascomycota</taxon>
        <taxon>Pezizomycotina</taxon>
        <taxon>Eurotiomycetes</taxon>
        <taxon>Eurotiomycetidae</taxon>
        <taxon>Eurotiales</taxon>
        <taxon>Aspergillaceae</taxon>
        <taxon>Penicillium</taxon>
    </lineage>
</organism>